<dbReference type="EMBL" id="CP001959">
    <property type="protein sequence ID" value="ADG72494.1"/>
    <property type="molecule type" value="Genomic_DNA"/>
</dbReference>
<dbReference type="GO" id="GO:0016757">
    <property type="term" value="F:glycosyltransferase activity"/>
    <property type="evidence" value="ECO:0007669"/>
    <property type="project" value="UniProtKB-KW"/>
</dbReference>
<accession>D5U5L7</accession>
<evidence type="ECO:0000256" key="3">
    <source>
        <dbReference type="ARBA" id="ARBA00023180"/>
    </source>
</evidence>
<dbReference type="HOGENOM" id="CLU_755810_0_0_12"/>
<evidence type="ECO:0000313" key="5">
    <source>
        <dbReference type="EMBL" id="ADG72494.1"/>
    </source>
</evidence>
<sequence>MPIFNKLLHSSIRNKLSKKISDDLKKKSINAKDSEYTNYIPIQYNSSNKIDYICSIKNAVIYSDCGFIFTKDDKLIKDNLHDDMIEPSAQLSGRFLFFNLRRKIRIKGNIFALKSAAQEYYGHWVHDILSRLFILKDSGLFDKIDNFIISEGCKAKFYKESLELFGVKNVINVPDEKKIECEHLFFSSFPCLVPSKPFKWECDKFLEFTEGLLNKCNIEFHDKVYISRKKVKTRNIINEKELLDVLLPLGYKVIYPEDYSIAEQFCLFNKAKKIISVLGSGLTNIVCCDDKTSVLGIVANVRYEDCHRYICNIKGMKYFEYVEDNPKNIHYFYNIKDRDRYNFSIDLEKFKKTLEDFEKC</sequence>
<protein>
    <submittedName>
        <fullName evidence="5">Capsular polysaccharide biosynthesis protein-like protein</fullName>
    </submittedName>
</protein>
<keyword evidence="1" id="KW-0328">Glycosyltransferase</keyword>
<feature type="domain" description="Glycosyltransferase 61 catalytic" evidence="4">
    <location>
        <begin position="121"/>
        <end position="295"/>
    </location>
</feature>
<dbReference type="OrthoDB" id="306334at2"/>
<evidence type="ECO:0000256" key="2">
    <source>
        <dbReference type="ARBA" id="ARBA00022679"/>
    </source>
</evidence>
<dbReference type="eggNOG" id="COG4421">
    <property type="taxonomic scope" value="Bacteria"/>
</dbReference>
<dbReference type="Pfam" id="PF04577">
    <property type="entry name" value="Glyco_transf_61"/>
    <property type="match status" value="1"/>
</dbReference>
<reference evidence="5 6" key="1">
    <citation type="journal article" date="2010" name="Stand. Genomic Sci.">
        <title>Complete genome sequence of Brachyspira murdochii type strain (56-150).</title>
        <authorList>
            <person name="Pati A."/>
            <person name="Sikorski J."/>
            <person name="Gronow S."/>
            <person name="Munk C."/>
            <person name="Lapidus A."/>
            <person name="Copeland A."/>
            <person name="Glavina Del Tio T."/>
            <person name="Nolan M."/>
            <person name="Lucas S."/>
            <person name="Chen F."/>
            <person name="Tice H."/>
            <person name="Cheng J.F."/>
            <person name="Han C."/>
            <person name="Detter J.C."/>
            <person name="Bruce D."/>
            <person name="Tapia R."/>
            <person name="Goodwin L."/>
            <person name="Pitluck S."/>
            <person name="Liolios K."/>
            <person name="Ivanova N."/>
            <person name="Mavromatis K."/>
            <person name="Mikhailova N."/>
            <person name="Chen A."/>
            <person name="Palaniappan K."/>
            <person name="Land M."/>
            <person name="Hauser L."/>
            <person name="Chang Y.J."/>
            <person name="Jeffries C.D."/>
            <person name="Spring S."/>
            <person name="Rohde M."/>
            <person name="Goker M."/>
            <person name="Bristow J."/>
            <person name="Eisen J.A."/>
            <person name="Markowitz V."/>
            <person name="Hugenholtz P."/>
            <person name="Kyrpides N.C."/>
            <person name="Klenk H.P."/>
        </authorList>
    </citation>
    <scope>NUCLEOTIDE SEQUENCE [LARGE SCALE GENOMIC DNA]</scope>
    <source>
        <strain evidence="6">ATCC 51284 / DSM 12563 / 56-150</strain>
    </source>
</reference>
<dbReference type="PANTHER" id="PTHR20961">
    <property type="entry name" value="GLYCOSYLTRANSFERASE"/>
    <property type="match status" value="1"/>
</dbReference>
<dbReference type="RefSeq" id="WP_013114832.1">
    <property type="nucleotide sequence ID" value="NC_014150.1"/>
</dbReference>
<dbReference type="Proteomes" id="UP000001915">
    <property type="component" value="Chromosome"/>
</dbReference>
<evidence type="ECO:0000313" key="6">
    <source>
        <dbReference type="Proteomes" id="UP000001915"/>
    </source>
</evidence>
<dbReference type="AlphaFoldDB" id="D5U5L7"/>
<evidence type="ECO:0000259" key="4">
    <source>
        <dbReference type="Pfam" id="PF04577"/>
    </source>
</evidence>
<name>D5U5L7_BRAM5</name>
<dbReference type="InterPro" id="IPR007657">
    <property type="entry name" value="Glycosyltransferase_61"/>
</dbReference>
<keyword evidence="2" id="KW-0808">Transferase</keyword>
<keyword evidence="3" id="KW-0325">Glycoprotein</keyword>
<dbReference type="KEGG" id="brm:Bmur_2424"/>
<dbReference type="InterPro" id="IPR049625">
    <property type="entry name" value="Glyco_transf_61_cat"/>
</dbReference>
<evidence type="ECO:0000256" key="1">
    <source>
        <dbReference type="ARBA" id="ARBA00022676"/>
    </source>
</evidence>
<proteinExistence type="predicted"/>
<gene>
    <name evidence="5" type="ordered locus">Bmur_2424</name>
</gene>
<dbReference type="STRING" id="526224.Bmur_2424"/>
<organism evidence="5 6">
    <name type="scientific">Brachyspira murdochii (strain ATCC 51284 / DSM 12563 / 56-150)</name>
    <name type="common">Serpulina murdochii</name>
    <dbReference type="NCBI Taxonomy" id="526224"/>
    <lineage>
        <taxon>Bacteria</taxon>
        <taxon>Pseudomonadati</taxon>
        <taxon>Spirochaetota</taxon>
        <taxon>Spirochaetia</taxon>
        <taxon>Brachyspirales</taxon>
        <taxon>Brachyspiraceae</taxon>
        <taxon>Brachyspira</taxon>
    </lineage>
</organism>